<dbReference type="KEGG" id="drc:G0Q07_09485"/>
<comment type="similarity">
    <text evidence="2">Belongs to the phospholipase D family.</text>
</comment>
<keyword evidence="9" id="KW-1185">Reference proteome</keyword>
<dbReference type="Gene3D" id="3.30.870.10">
    <property type="entry name" value="Endonuclease Chain A"/>
    <property type="match status" value="1"/>
</dbReference>
<accession>A0A6C0RDF2</accession>
<evidence type="ECO:0000313" key="8">
    <source>
        <dbReference type="EMBL" id="QIA07946.1"/>
    </source>
</evidence>
<dbReference type="GO" id="GO:0006793">
    <property type="term" value="P:phosphorus metabolic process"/>
    <property type="evidence" value="ECO:0007669"/>
    <property type="project" value="UniProtKB-ARBA"/>
</dbReference>
<dbReference type="SUPFAM" id="SSF56024">
    <property type="entry name" value="Phospholipase D/nuclease"/>
    <property type="match status" value="1"/>
</dbReference>
<dbReference type="RefSeq" id="WP_163345867.1">
    <property type="nucleotide sequence ID" value="NZ_CP048409.1"/>
</dbReference>
<proteinExistence type="inferred from homology"/>
<dbReference type="CDD" id="cd09171">
    <property type="entry name" value="PLDc_vPLD6_like"/>
    <property type="match status" value="1"/>
</dbReference>
<dbReference type="PANTHER" id="PTHR43856:SF1">
    <property type="entry name" value="MITOCHONDRIAL CARDIOLIPIN HYDROLASE"/>
    <property type="match status" value="1"/>
</dbReference>
<dbReference type="InterPro" id="IPR025202">
    <property type="entry name" value="PLD-like_dom"/>
</dbReference>
<gene>
    <name evidence="8" type="ORF">G0Q07_09485</name>
</gene>
<dbReference type="EC" id="3.1.4.4" evidence="3"/>
<organism evidence="8 9">
    <name type="scientific">Draconibacterium halophilum</name>
    <dbReference type="NCBI Taxonomy" id="2706887"/>
    <lineage>
        <taxon>Bacteria</taxon>
        <taxon>Pseudomonadati</taxon>
        <taxon>Bacteroidota</taxon>
        <taxon>Bacteroidia</taxon>
        <taxon>Marinilabiliales</taxon>
        <taxon>Prolixibacteraceae</taxon>
        <taxon>Draconibacterium</taxon>
    </lineage>
</organism>
<sequence length="224" mass="25996">MQDLFNYFVKRCDSLNEKEVPGSITGRLKKLNRRDREALKSLLIKKGKQLEASGHKHVISWLETCITLINQHAFHFNHVFFSPGHQIKNEIKQLLDHATETVDLCIFTITDNELAKRIISCHNRGVKVRIITDDEKIADYGSEILILALAGIPVKTDHSHYHMHNKFGIIDKQIAITGSFNWTYTATKHNQENLVATTKFEIVKQYNEEFNRLWTELFELPKLK</sequence>
<dbReference type="GO" id="GO:0004630">
    <property type="term" value="F:phospholipase D activity"/>
    <property type="evidence" value="ECO:0007669"/>
    <property type="project" value="UniProtKB-EC"/>
</dbReference>
<dbReference type="GO" id="GO:0016042">
    <property type="term" value="P:lipid catabolic process"/>
    <property type="evidence" value="ECO:0007669"/>
    <property type="project" value="UniProtKB-KW"/>
</dbReference>
<evidence type="ECO:0000259" key="7">
    <source>
        <dbReference type="PROSITE" id="PS50035"/>
    </source>
</evidence>
<evidence type="ECO:0000256" key="5">
    <source>
        <dbReference type="ARBA" id="ARBA00022963"/>
    </source>
</evidence>
<evidence type="ECO:0000256" key="2">
    <source>
        <dbReference type="ARBA" id="ARBA00008664"/>
    </source>
</evidence>
<evidence type="ECO:0000256" key="3">
    <source>
        <dbReference type="ARBA" id="ARBA00012027"/>
    </source>
</evidence>
<name>A0A6C0RDF2_9BACT</name>
<comment type="catalytic activity">
    <reaction evidence="1">
        <text>a 1,2-diacyl-sn-glycero-3-phosphocholine + H2O = a 1,2-diacyl-sn-glycero-3-phosphate + choline + H(+)</text>
        <dbReference type="Rhea" id="RHEA:14445"/>
        <dbReference type="ChEBI" id="CHEBI:15354"/>
        <dbReference type="ChEBI" id="CHEBI:15377"/>
        <dbReference type="ChEBI" id="CHEBI:15378"/>
        <dbReference type="ChEBI" id="CHEBI:57643"/>
        <dbReference type="ChEBI" id="CHEBI:58608"/>
        <dbReference type="EC" id="3.1.4.4"/>
    </reaction>
</comment>
<keyword evidence="4" id="KW-0378">Hydrolase</keyword>
<dbReference type="AlphaFoldDB" id="A0A6C0RDF2"/>
<protein>
    <recommendedName>
        <fullName evidence="3">phospholipase D</fullName>
        <ecNumber evidence="3">3.1.4.4</ecNumber>
    </recommendedName>
</protein>
<dbReference type="PROSITE" id="PS50035">
    <property type="entry name" value="PLD"/>
    <property type="match status" value="1"/>
</dbReference>
<reference evidence="8 9" key="1">
    <citation type="submission" date="2020-02" db="EMBL/GenBank/DDBJ databases">
        <title>Genome sequencing for Draconibacterium sp. strain M1.</title>
        <authorList>
            <person name="Park S.-J."/>
        </authorList>
    </citation>
    <scope>NUCLEOTIDE SEQUENCE [LARGE SCALE GENOMIC DNA]</scope>
    <source>
        <strain evidence="8 9">M1</strain>
    </source>
</reference>
<keyword evidence="5" id="KW-0442">Lipid degradation</keyword>
<dbReference type="InterPro" id="IPR001736">
    <property type="entry name" value="PLipase_D/transphosphatidylase"/>
</dbReference>
<evidence type="ECO:0000313" key="9">
    <source>
        <dbReference type="Proteomes" id="UP000474630"/>
    </source>
</evidence>
<dbReference type="EMBL" id="CP048409">
    <property type="protein sequence ID" value="QIA07946.1"/>
    <property type="molecule type" value="Genomic_DNA"/>
</dbReference>
<dbReference type="PANTHER" id="PTHR43856">
    <property type="entry name" value="CARDIOLIPIN HYDROLASE"/>
    <property type="match status" value="1"/>
</dbReference>
<feature type="domain" description="PLD phosphodiesterase" evidence="7">
    <location>
        <begin position="159"/>
        <end position="186"/>
    </location>
</feature>
<dbReference type="Proteomes" id="UP000474630">
    <property type="component" value="Chromosome"/>
</dbReference>
<evidence type="ECO:0000256" key="4">
    <source>
        <dbReference type="ARBA" id="ARBA00022801"/>
    </source>
</evidence>
<dbReference type="GO" id="GO:0016891">
    <property type="term" value="F:RNA endonuclease activity producing 5'-phosphomonoesters, hydrolytic mechanism"/>
    <property type="evidence" value="ECO:0007669"/>
    <property type="project" value="TreeGrafter"/>
</dbReference>
<keyword evidence="6" id="KW-0443">Lipid metabolism</keyword>
<dbReference type="SMART" id="SM00155">
    <property type="entry name" value="PLDc"/>
    <property type="match status" value="1"/>
</dbReference>
<evidence type="ECO:0000256" key="1">
    <source>
        <dbReference type="ARBA" id="ARBA00000798"/>
    </source>
</evidence>
<dbReference type="Pfam" id="PF13091">
    <property type="entry name" value="PLDc_2"/>
    <property type="match status" value="1"/>
</dbReference>
<dbReference type="InterPro" id="IPR051406">
    <property type="entry name" value="PLD_domain"/>
</dbReference>
<evidence type="ECO:0000256" key="6">
    <source>
        <dbReference type="ARBA" id="ARBA00023098"/>
    </source>
</evidence>